<evidence type="ECO:0000256" key="1">
    <source>
        <dbReference type="ARBA" id="ARBA00018719"/>
    </source>
</evidence>
<proteinExistence type="predicted"/>
<dbReference type="AlphaFoldDB" id="K8PJW8"/>
<dbReference type="InterPro" id="IPR023753">
    <property type="entry name" value="FAD/NAD-binding_dom"/>
</dbReference>
<dbReference type="HOGENOM" id="CLU_031864_5_0_5"/>
<dbReference type="Proteomes" id="UP000001095">
    <property type="component" value="Unassembled WGS sequence"/>
</dbReference>
<evidence type="ECO:0000256" key="3">
    <source>
        <dbReference type="ARBA" id="ARBA00023002"/>
    </source>
</evidence>
<name>K8PJW8_9BRAD</name>
<gene>
    <name evidence="5" type="ORF">HMPREF9696_01142</name>
</gene>
<keyword evidence="6" id="KW-1185">Reference proteome</keyword>
<protein>
    <recommendedName>
        <fullName evidence="1">Thioredoxin reductase</fullName>
    </recommendedName>
</protein>
<dbReference type="Gene3D" id="3.50.50.60">
    <property type="entry name" value="FAD/NAD(P)-binding domain"/>
    <property type="match status" value="2"/>
</dbReference>
<organism evidence="5 6">
    <name type="scientific">Afipia clevelandensis ATCC 49720</name>
    <dbReference type="NCBI Taxonomy" id="883079"/>
    <lineage>
        <taxon>Bacteria</taxon>
        <taxon>Pseudomonadati</taxon>
        <taxon>Pseudomonadota</taxon>
        <taxon>Alphaproteobacteria</taxon>
        <taxon>Hyphomicrobiales</taxon>
        <taxon>Nitrobacteraceae</taxon>
        <taxon>Afipia</taxon>
    </lineage>
</organism>
<evidence type="ECO:0000313" key="5">
    <source>
        <dbReference type="EMBL" id="EKS38673.1"/>
    </source>
</evidence>
<dbReference type="PANTHER" id="PTHR48105">
    <property type="entry name" value="THIOREDOXIN REDUCTASE 1-RELATED-RELATED"/>
    <property type="match status" value="1"/>
</dbReference>
<accession>K8PJW8</accession>
<evidence type="ECO:0000259" key="4">
    <source>
        <dbReference type="Pfam" id="PF07992"/>
    </source>
</evidence>
<dbReference type="PATRIC" id="fig|883079.3.peg.1165"/>
<dbReference type="SUPFAM" id="SSF51905">
    <property type="entry name" value="FAD/NAD(P)-binding domain"/>
    <property type="match status" value="1"/>
</dbReference>
<comment type="caution">
    <text evidence="5">The sequence shown here is derived from an EMBL/GenBank/DDBJ whole genome shotgun (WGS) entry which is preliminary data.</text>
</comment>
<dbReference type="PRINTS" id="PR00368">
    <property type="entry name" value="FADPNR"/>
</dbReference>
<reference evidence="5 6" key="1">
    <citation type="submission" date="2012-04" db="EMBL/GenBank/DDBJ databases">
        <title>The Genome Sequence of Afipia clevelandensis ATCC 49720.</title>
        <authorList>
            <consortium name="The Broad Institute Genome Sequencing Platform"/>
            <person name="Earl A."/>
            <person name="Ward D."/>
            <person name="Feldgarden M."/>
            <person name="Gevers D."/>
            <person name="Huys G."/>
            <person name="Walker B."/>
            <person name="Young S.K."/>
            <person name="Zeng Q."/>
            <person name="Gargeya S."/>
            <person name="Fitzgerald M."/>
            <person name="Haas B."/>
            <person name="Abouelleil A."/>
            <person name="Alvarado L."/>
            <person name="Arachchi H.M."/>
            <person name="Berlin A."/>
            <person name="Chapman S.B."/>
            <person name="Goldberg J."/>
            <person name="Griggs A."/>
            <person name="Gujja S."/>
            <person name="Hansen M."/>
            <person name="Howarth C."/>
            <person name="Imamovic A."/>
            <person name="Larimer J."/>
            <person name="McCowen C."/>
            <person name="Montmayeur A."/>
            <person name="Murphy C."/>
            <person name="Neiman D."/>
            <person name="Pearson M."/>
            <person name="Priest M."/>
            <person name="Roberts A."/>
            <person name="Saif S."/>
            <person name="Shea T."/>
            <person name="Sisk P."/>
            <person name="Sykes S."/>
            <person name="Wortman J."/>
            <person name="Nusbaum C."/>
            <person name="Birren B."/>
        </authorList>
    </citation>
    <scope>NUCLEOTIDE SEQUENCE [LARGE SCALE GENOMIC DNA]</scope>
    <source>
        <strain evidence="5 6">ATCC 49720</strain>
    </source>
</reference>
<dbReference type="GO" id="GO:0016491">
    <property type="term" value="F:oxidoreductase activity"/>
    <property type="evidence" value="ECO:0007669"/>
    <property type="project" value="UniProtKB-KW"/>
</dbReference>
<dbReference type="InterPro" id="IPR050097">
    <property type="entry name" value="Ferredoxin-NADP_redctase_2"/>
</dbReference>
<dbReference type="Pfam" id="PF07992">
    <property type="entry name" value="Pyr_redox_2"/>
    <property type="match status" value="1"/>
</dbReference>
<dbReference type="PRINTS" id="PR00469">
    <property type="entry name" value="PNDRDTASEII"/>
</dbReference>
<dbReference type="EMBL" id="AGWY01000006">
    <property type="protein sequence ID" value="EKS38673.1"/>
    <property type="molecule type" value="Genomic_DNA"/>
</dbReference>
<keyword evidence="2" id="KW-0285">Flavoprotein</keyword>
<dbReference type="OrthoDB" id="9786503at2"/>
<evidence type="ECO:0000313" key="6">
    <source>
        <dbReference type="Proteomes" id="UP000001095"/>
    </source>
</evidence>
<sequence>MQHDVIVVGGSYAGMAASLQLLRARRSVLVVDAGLRRNRFARHAHGFLGQDGVDPAEIARTARAQLQAYPTLTWIEDEAEQVIGQKDAFAVMTAKGSRHEGRRVLFATGVSDSLPEIEGLAERWGKSVFHCPYCHGYELDQGHIGVIATGPMSVHQAQLIPEWGVTTFLTNGLVTLDGAVRADLVARKVTIEEAPIRRLDGHADVILADGRRLAFAGLFTASRNAPSTPIAAGLGCALAETPFGTQVQTDDMKETSVAGAFACGDTARVPHSVSLAVADGAWAGATLHRSLVF</sequence>
<evidence type="ECO:0000256" key="2">
    <source>
        <dbReference type="ARBA" id="ARBA00022630"/>
    </source>
</evidence>
<dbReference type="RefSeq" id="WP_002712008.1">
    <property type="nucleotide sequence ID" value="NZ_KB375281.1"/>
</dbReference>
<feature type="domain" description="FAD/NAD(P)-binding" evidence="4">
    <location>
        <begin position="3"/>
        <end position="280"/>
    </location>
</feature>
<dbReference type="InterPro" id="IPR036188">
    <property type="entry name" value="FAD/NAD-bd_sf"/>
</dbReference>
<keyword evidence="3" id="KW-0560">Oxidoreductase</keyword>